<dbReference type="AlphaFoldDB" id="A0AAN7PEN1"/>
<dbReference type="GO" id="GO:0016020">
    <property type="term" value="C:membrane"/>
    <property type="evidence" value="ECO:0007669"/>
    <property type="project" value="InterPro"/>
</dbReference>
<organism evidence="7 8">
    <name type="scientific">Aquatica leii</name>
    <dbReference type="NCBI Taxonomy" id="1421715"/>
    <lineage>
        <taxon>Eukaryota</taxon>
        <taxon>Metazoa</taxon>
        <taxon>Ecdysozoa</taxon>
        <taxon>Arthropoda</taxon>
        <taxon>Hexapoda</taxon>
        <taxon>Insecta</taxon>
        <taxon>Pterygota</taxon>
        <taxon>Neoptera</taxon>
        <taxon>Endopterygota</taxon>
        <taxon>Coleoptera</taxon>
        <taxon>Polyphaga</taxon>
        <taxon>Elateriformia</taxon>
        <taxon>Elateroidea</taxon>
        <taxon>Lampyridae</taxon>
        <taxon>Luciolinae</taxon>
        <taxon>Aquatica</taxon>
    </lineage>
</organism>
<dbReference type="InterPro" id="IPR001320">
    <property type="entry name" value="Iontro_rcpt_C"/>
</dbReference>
<evidence type="ECO:0000256" key="3">
    <source>
        <dbReference type="ARBA" id="ARBA00023054"/>
    </source>
</evidence>
<comment type="similarity">
    <text evidence="2">Belongs to the glutamate-gated ion channel (TC 1.A.10.1) family.</text>
</comment>
<keyword evidence="3 4" id="KW-0175">Coiled coil</keyword>
<evidence type="ECO:0000313" key="7">
    <source>
        <dbReference type="EMBL" id="KAK4886945.1"/>
    </source>
</evidence>
<comment type="caution">
    <text evidence="7">The sequence shown here is derived from an EMBL/GenBank/DDBJ whole genome shotgun (WGS) entry which is preliminary data.</text>
</comment>
<dbReference type="PANTHER" id="PTHR12186">
    <property type="entry name" value="SIKE FAMILY MEMBER"/>
    <property type="match status" value="1"/>
</dbReference>
<feature type="transmembrane region" description="Helical" evidence="5">
    <location>
        <begin position="232"/>
        <end position="254"/>
    </location>
</feature>
<feature type="coiled-coil region" evidence="4">
    <location>
        <begin position="468"/>
        <end position="516"/>
    </location>
</feature>
<feature type="transmembrane region" description="Helical" evidence="5">
    <location>
        <begin position="166"/>
        <end position="187"/>
    </location>
</feature>
<dbReference type="Gene3D" id="3.40.190.10">
    <property type="entry name" value="Periplasmic binding protein-like II"/>
    <property type="match status" value="1"/>
</dbReference>
<feature type="domain" description="Ionotropic glutamate receptor C-terminal" evidence="6">
    <location>
        <begin position="164"/>
        <end position="431"/>
    </location>
</feature>
<evidence type="ECO:0000259" key="6">
    <source>
        <dbReference type="Pfam" id="PF00060"/>
    </source>
</evidence>
<evidence type="ECO:0000313" key="8">
    <source>
        <dbReference type="Proteomes" id="UP001353858"/>
    </source>
</evidence>
<dbReference type="InterPro" id="IPR008555">
    <property type="entry name" value="SIKE"/>
</dbReference>
<keyword evidence="5" id="KW-0472">Membrane</keyword>
<evidence type="ECO:0000256" key="4">
    <source>
        <dbReference type="SAM" id="Coils"/>
    </source>
</evidence>
<evidence type="ECO:0000256" key="5">
    <source>
        <dbReference type="SAM" id="Phobius"/>
    </source>
</evidence>
<evidence type="ECO:0000256" key="1">
    <source>
        <dbReference type="ARBA" id="ARBA00005537"/>
    </source>
</evidence>
<gene>
    <name evidence="7" type="ORF">RN001_003216</name>
</gene>
<evidence type="ECO:0000256" key="2">
    <source>
        <dbReference type="ARBA" id="ARBA00008685"/>
    </source>
</evidence>
<dbReference type="Pfam" id="PF05769">
    <property type="entry name" value="SIKE"/>
    <property type="match status" value="1"/>
</dbReference>
<dbReference type="GO" id="GO:0015276">
    <property type="term" value="F:ligand-gated monoatomic ion channel activity"/>
    <property type="evidence" value="ECO:0007669"/>
    <property type="project" value="InterPro"/>
</dbReference>
<accession>A0AAN7PEN1</accession>
<dbReference type="Pfam" id="PF00060">
    <property type="entry name" value="Lig_chan"/>
    <property type="match status" value="1"/>
</dbReference>
<sequence>MGLIELYSNVSYFNYSLSHFFSFNIRDSMQNALYYKQLENELYGKHLNIATMQNGALSSAIKVNNTWIGKGIAFELIQLLQDLYKFEYSVTVPLENSLGSKDDGVFGLIYKKKVDLAAAFLPMTTIYWKYANFATCLDMGNWIGILKRPDESGAGLGIFAPFATNVWILIMVSIFVIGVIAFTFLYLNSTFSGQTKKISSFQDCLLFAYSTLLKQSSTLKPRFDSSRCVFTAWWLFIMLITAFYTANLTAFLTLSETKLPIKKTRDIVTKKYSIVGKTGTVIEEITANDPNNVFKTSKKVYVKEEDVFILNKWIREQNFIYIAEKPNIDIVLYKNYLKYINTDTSQKERCAFVATSWSIYEWPRSFVYSKTFKFGPLFDRALRRLVEIGLVKHNFNKYLPVTNYCPLNLHSQERSLSNANFLITYYILISGFLLSLCVFILENAFFILKKKFQEEVEQLNEVAQQKPHSQLIANIQKENRHLREIQQENRELRAALEEHQSALEHIMSKYRQHTAEQIYKSRINFLTLQDHNYNDIITKQAEKIQEMAAVMDYAAFLDESQANKDDEVLSKLKTENQGLRELLEISCKFGSYEKGGNGPTTMDKVVQTDFSNT</sequence>
<proteinExistence type="inferred from homology"/>
<protein>
    <recommendedName>
        <fullName evidence="6">Ionotropic glutamate receptor C-terminal domain-containing protein</fullName>
    </recommendedName>
</protein>
<comment type="similarity">
    <text evidence="1">Belongs to the SIKE family.</text>
</comment>
<dbReference type="SUPFAM" id="SSF53850">
    <property type="entry name" value="Periplasmic binding protein-like II"/>
    <property type="match status" value="1"/>
</dbReference>
<keyword evidence="5" id="KW-0812">Transmembrane</keyword>
<keyword evidence="8" id="KW-1185">Reference proteome</keyword>
<name>A0AAN7PEN1_9COLE</name>
<keyword evidence="5" id="KW-1133">Transmembrane helix</keyword>
<dbReference type="PANTHER" id="PTHR12186:SF2">
    <property type="entry name" value="FGFR1 ONCOGENE PARTNER 2 HOMOLOG"/>
    <property type="match status" value="1"/>
</dbReference>
<dbReference type="Gene3D" id="1.10.287.70">
    <property type="match status" value="1"/>
</dbReference>
<dbReference type="Proteomes" id="UP001353858">
    <property type="component" value="Unassembled WGS sequence"/>
</dbReference>
<reference evidence="8" key="1">
    <citation type="submission" date="2023-01" db="EMBL/GenBank/DDBJ databases">
        <title>Key to firefly adult light organ development and bioluminescence: homeobox transcription factors regulate luciferase expression and transportation to peroxisome.</title>
        <authorList>
            <person name="Fu X."/>
        </authorList>
    </citation>
    <scope>NUCLEOTIDE SEQUENCE [LARGE SCALE GENOMIC DNA]</scope>
</reference>
<dbReference type="EMBL" id="JARPUR010000001">
    <property type="protein sequence ID" value="KAK4886945.1"/>
    <property type="molecule type" value="Genomic_DNA"/>
</dbReference>
<feature type="transmembrane region" description="Helical" evidence="5">
    <location>
        <begin position="421"/>
        <end position="441"/>
    </location>
</feature>